<keyword evidence="3 5" id="KW-1133">Transmembrane helix</keyword>
<dbReference type="Proteomes" id="UP000791440">
    <property type="component" value="Unassembled WGS sequence"/>
</dbReference>
<dbReference type="EMBL" id="JH669197">
    <property type="protein sequence ID" value="KAG6464545.1"/>
    <property type="molecule type" value="Genomic_DNA"/>
</dbReference>
<comment type="subcellular location">
    <subcellularLocation>
        <location evidence="1">Membrane</location>
        <topology evidence="1">Multi-pass membrane protein</topology>
    </subcellularLocation>
</comment>
<comment type="caution">
    <text evidence="6">The sequence shown here is derived from an EMBL/GenBank/DDBJ whole genome shotgun (WGS) entry which is preliminary data.</text>
</comment>
<evidence type="ECO:0000313" key="7">
    <source>
        <dbReference type="Proteomes" id="UP000791440"/>
    </source>
</evidence>
<feature type="transmembrane region" description="Helical" evidence="5">
    <location>
        <begin position="59"/>
        <end position="81"/>
    </location>
</feature>
<gene>
    <name evidence="6" type="ORF">O3G_MSEX014585</name>
</gene>
<sequence>MFSSAGATSLRSIASKLVNPDEVGKTSSLISISEALVPVIYSPVYSFVYDRTLTTFSGAFYLISAGLAVPAIGILILLFYLRSREANENNPTSDTKPKENEITRF</sequence>
<evidence type="ECO:0008006" key="8">
    <source>
        <dbReference type="Google" id="ProtNLM"/>
    </source>
</evidence>
<keyword evidence="7" id="KW-1185">Reference proteome</keyword>
<reference evidence="6" key="1">
    <citation type="journal article" date="2016" name="Insect Biochem. Mol. Biol.">
        <title>Multifaceted biological insights from a draft genome sequence of the tobacco hornworm moth, Manduca sexta.</title>
        <authorList>
            <person name="Kanost M.R."/>
            <person name="Arrese E.L."/>
            <person name="Cao X."/>
            <person name="Chen Y.R."/>
            <person name="Chellapilla S."/>
            <person name="Goldsmith M.R."/>
            <person name="Grosse-Wilde E."/>
            <person name="Heckel D.G."/>
            <person name="Herndon N."/>
            <person name="Jiang H."/>
            <person name="Papanicolaou A."/>
            <person name="Qu J."/>
            <person name="Soulages J.L."/>
            <person name="Vogel H."/>
            <person name="Walters J."/>
            <person name="Waterhouse R.M."/>
            <person name="Ahn S.J."/>
            <person name="Almeida F.C."/>
            <person name="An C."/>
            <person name="Aqrawi P."/>
            <person name="Bretschneider A."/>
            <person name="Bryant W.B."/>
            <person name="Bucks S."/>
            <person name="Chao H."/>
            <person name="Chevignon G."/>
            <person name="Christen J.M."/>
            <person name="Clarke D.F."/>
            <person name="Dittmer N.T."/>
            <person name="Ferguson L.C.F."/>
            <person name="Garavelou S."/>
            <person name="Gordon K.H.J."/>
            <person name="Gunaratna R.T."/>
            <person name="Han Y."/>
            <person name="Hauser F."/>
            <person name="He Y."/>
            <person name="Heidel-Fischer H."/>
            <person name="Hirsh A."/>
            <person name="Hu Y."/>
            <person name="Jiang H."/>
            <person name="Kalra D."/>
            <person name="Klinner C."/>
            <person name="Konig C."/>
            <person name="Kovar C."/>
            <person name="Kroll A.R."/>
            <person name="Kuwar S.S."/>
            <person name="Lee S.L."/>
            <person name="Lehman R."/>
            <person name="Li K."/>
            <person name="Li Z."/>
            <person name="Liang H."/>
            <person name="Lovelace S."/>
            <person name="Lu Z."/>
            <person name="Mansfield J.H."/>
            <person name="McCulloch K.J."/>
            <person name="Mathew T."/>
            <person name="Morton B."/>
            <person name="Muzny D.M."/>
            <person name="Neunemann D."/>
            <person name="Ongeri F."/>
            <person name="Pauchet Y."/>
            <person name="Pu L.L."/>
            <person name="Pyrousis I."/>
            <person name="Rao X.J."/>
            <person name="Redding A."/>
            <person name="Roesel C."/>
            <person name="Sanchez-Gracia A."/>
            <person name="Schaack S."/>
            <person name="Shukla A."/>
            <person name="Tetreau G."/>
            <person name="Wang Y."/>
            <person name="Xiong G.H."/>
            <person name="Traut W."/>
            <person name="Walsh T.K."/>
            <person name="Worley K.C."/>
            <person name="Wu D."/>
            <person name="Wu W."/>
            <person name="Wu Y.Q."/>
            <person name="Zhang X."/>
            <person name="Zou Z."/>
            <person name="Zucker H."/>
            <person name="Briscoe A.D."/>
            <person name="Burmester T."/>
            <person name="Clem R.J."/>
            <person name="Feyereisen R."/>
            <person name="Grimmelikhuijzen C.J.P."/>
            <person name="Hamodrakas S.J."/>
            <person name="Hansson B.S."/>
            <person name="Huguet E."/>
            <person name="Jermiin L.S."/>
            <person name="Lan Q."/>
            <person name="Lehman H.K."/>
            <person name="Lorenzen M."/>
            <person name="Merzendorfer H."/>
            <person name="Michalopoulos I."/>
            <person name="Morton D.B."/>
            <person name="Muthukrishnan S."/>
            <person name="Oakeshott J.G."/>
            <person name="Palmer W."/>
            <person name="Park Y."/>
            <person name="Passarelli A.L."/>
            <person name="Rozas J."/>
            <person name="Schwartz L.M."/>
            <person name="Smith W."/>
            <person name="Southgate A."/>
            <person name="Vilcinskas A."/>
            <person name="Vogt R."/>
            <person name="Wang P."/>
            <person name="Werren J."/>
            <person name="Yu X.Q."/>
            <person name="Zhou J.J."/>
            <person name="Brown S.J."/>
            <person name="Scherer S.E."/>
            <person name="Richards S."/>
            <person name="Blissard G.W."/>
        </authorList>
    </citation>
    <scope>NUCLEOTIDE SEQUENCE</scope>
</reference>
<reference evidence="6" key="2">
    <citation type="submission" date="2020-12" db="EMBL/GenBank/DDBJ databases">
        <authorList>
            <person name="Kanost M."/>
        </authorList>
    </citation>
    <scope>NUCLEOTIDE SEQUENCE</scope>
</reference>
<evidence type="ECO:0000256" key="4">
    <source>
        <dbReference type="ARBA" id="ARBA00023136"/>
    </source>
</evidence>
<keyword evidence="4 5" id="KW-0472">Membrane</keyword>
<evidence type="ECO:0000313" key="6">
    <source>
        <dbReference type="EMBL" id="KAG6464545.1"/>
    </source>
</evidence>
<dbReference type="GO" id="GO:0022857">
    <property type="term" value="F:transmembrane transporter activity"/>
    <property type="evidence" value="ECO:0007669"/>
    <property type="project" value="TreeGrafter"/>
</dbReference>
<evidence type="ECO:0000256" key="5">
    <source>
        <dbReference type="SAM" id="Phobius"/>
    </source>
</evidence>
<keyword evidence="2 5" id="KW-0812">Transmembrane</keyword>
<name>A0A921ZVT7_MANSE</name>
<dbReference type="AlphaFoldDB" id="A0A921ZVT7"/>
<proteinExistence type="predicted"/>
<dbReference type="GO" id="GO:0016020">
    <property type="term" value="C:membrane"/>
    <property type="evidence" value="ECO:0007669"/>
    <property type="project" value="UniProtKB-SubCell"/>
</dbReference>
<organism evidence="6 7">
    <name type="scientific">Manduca sexta</name>
    <name type="common">Tobacco hawkmoth</name>
    <name type="synonym">Tobacco hornworm</name>
    <dbReference type="NCBI Taxonomy" id="7130"/>
    <lineage>
        <taxon>Eukaryota</taxon>
        <taxon>Metazoa</taxon>
        <taxon>Ecdysozoa</taxon>
        <taxon>Arthropoda</taxon>
        <taxon>Hexapoda</taxon>
        <taxon>Insecta</taxon>
        <taxon>Pterygota</taxon>
        <taxon>Neoptera</taxon>
        <taxon>Endopterygota</taxon>
        <taxon>Lepidoptera</taxon>
        <taxon>Glossata</taxon>
        <taxon>Ditrysia</taxon>
        <taxon>Bombycoidea</taxon>
        <taxon>Sphingidae</taxon>
        <taxon>Sphinginae</taxon>
        <taxon>Sphingini</taxon>
        <taxon>Manduca</taxon>
    </lineage>
</organism>
<evidence type="ECO:0000256" key="2">
    <source>
        <dbReference type="ARBA" id="ARBA00022692"/>
    </source>
</evidence>
<evidence type="ECO:0000256" key="1">
    <source>
        <dbReference type="ARBA" id="ARBA00004141"/>
    </source>
</evidence>
<accession>A0A921ZVT7</accession>
<evidence type="ECO:0000256" key="3">
    <source>
        <dbReference type="ARBA" id="ARBA00022989"/>
    </source>
</evidence>
<dbReference type="PANTHER" id="PTHR23507">
    <property type="entry name" value="ZGC:174356"/>
    <property type="match status" value="1"/>
</dbReference>
<protein>
    <recommendedName>
        <fullName evidence="8">Adenylate cyclase</fullName>
    </recommendedName>
</protein>
<dbReference type="PANTHER" id="PTHR23507:SF1">
    <property type="entry name" value="FI18259P1-RELATED"/>
    <property type="match status" value="1"/>
</dbReference>